<sequence>MISILPDSVSMAQSYGFLVGAVGPRPIALASTVDERGRPNLSPFSYFNIFSANPPILIFSPVRRVSDNTTKHTLQNVLHTMEVVINIVNYEMVQQMSLSSAEYPKGTNEFKKSGLTMLNSDFVKPYRVAESPVQFECKVTKVEALGKEGGAGNLIFSEVVKIHVHTDVLDENGNIEPHKIDQVARMGGNWYSRANKGLFEVQKPLSKLGVGFDAIPAHIRESKVLTGNDLGMLANVEEIPDEKKIADFVASHIELRSILSGGERRQLELKAQDYLKQNDILSAWKTLLAG</sequence>
<dbReference type="EMBL" id="DRGL01000028">
    <property type="protein sequence ID" value="HEA20980.1"/>
    <property type="molecule type" value="Genomic_DNA"/>
</dbReference>
<evidence type="ECO:0000256" key="4">
    <source>
        <dbReference type="ARBA" id="ARBA00038054"/>
    </source>
</evidence>
<reference evidence="6" key="1">
    <citation type="journal article" date="2020" name="mSystems">
        <title>Genome- and Community-Level Interaction Insights into Carbon Utilization and Element Cycling Functions of Hydrothermarchaeota in Hydrothermal Sediment.</title>
        <authorList>
            <person name="Zhou Z."/>
            <person name="Liu Y."/>
            <person name="Xu W."/>
            <person name="Pan J."/>
            <person name="Luo Z.H."/>
            <person name="Li M."/>
        </authorList>
    </citation>
    <scope>NUCLEOTIDE SEQUENCE [LARGE SCALE GENOMIC DNA]</scope>
    <source>
        <strain evidence="6">HyVt-345</strain>
    </source>
</reference>
<dbReference type="GO" id="GO:0016646">
    <property type="term" value="F:oxidoreductase activity, acting on the CH-NH group of donors, NAD or NADP as acceptor"/>
    <property type="evidence" value="ECO:0007669"/>
    <property type="project" value="UniProtKB-ARBA"/>
</dbReference>
<evidence type="ECO:0000259" key="5">
    <source>
        <dbReference type="SMART" id="SM00903"/>
    </source>
</evidence>
<accession>A0A831QPL9</accession>
<keyword evidence="2" id="KW-0285">Flavoprotein</keyword>
<organism evidence="6">
    <name type="scientific">Pricia antarctica</name>
    <dbReference type="NCBI Taxonomy" id="641691"/>
    <lineage>
        <taxon>Bacteria</taxon>
        <taxon>Pseudomonadati</taxon>
        <taxon>Bacteroidota</taxon>
        <taxon>Flavobacteriia</taxon>
        <taxon>Flavobacteriales</taxon>
        <taxon>Flavobacteriaceae</taxon>
        <taxon>Pricia</taxon>
    </lineage>
</organism>
<evidence type="ECO:0000313" key="6">
    <source>
        <dbReference type="EMBL" id="HEA20980.1"/>
    </source>
</evidence>
<dbReference type="Gene3D" id="2.30.110.10">
    <property type="entry name" value="Electron Transport, Fmn-binding Protein, Chain A"/>
    <property type="match status" value="1"/>
</dbReference>
<evidence type="ECO:0000256" key="2">
    <source>
        <dbReference type="ARBA" id="ARBA00022630"/>
    </source>
</evidence>
<dbReference type="PANTHER" id="PTHR33798:SF5">
    <property type="entry name" value="FLAVIN REDUCTASE LIKE DOMAIN-CONTAINING PROTEIN"/>
    <property type="match status" value="1"/>
</dbReference>
<comment type="cofactor">
    <cofactor evidence="1">
        <name>FMN</name>
        <dbReference type="ChEBI" id="CHEBI:58210"/>
    </cofactor>
</comment>
<feature type="domain" description="Flavin reductase like" evidence="5">
    <location>
        <begin position="22"/>
        <end position="176"/>
    </location>
</feature>
<comment type="caution">
    <text evidence="6">The sequence shown here is derived from an EMBL/GenBank/DDBJ whole genome shotgun (WGS) entry which is preliminary data.</text>
</comment>
<dbReference type="GO" id="GO:0010181">
    <property type="term" value="F:FMN binding"/>
    <property type="evidence" value="ECO:0007669"/>
    <property type="project" value="InterPro"/>
</dbReference>
<dbReference type="InterPro" id="IPR012349">
    <property type="entry name" value="Split_barrel_FMN-bd"/>
</dbReference>
<comment type="similarity">
    <text evidence="4">Belongs to the flavoredoxin family.</text>
</comment>
<protein>
    <submittedName>
        <fullName evidence="6">Flavin reductase family protein</fullName>
    </submittedName>
</protein>
<dbReference type="Pfam" id="PF01613">
    <property type="entry name" value="Flavin_Reduct"/>
    <property type="match status" value="1"/>
</dbReference>
<dbReference type="PANTHER" id="PTHR33798">
    <property type="entry name" value="FLAVOPROTEIN OXYGENASE"/>
    <property type="match status" value="1"/>
</dbReference>
<evidence type="ECO:0000256" key="3">
    <source>
        <dbReference type="ARBA" id="ARBA00022643"/>
    </source>
</evidence>
<dbReference type="Proteomes" id="UP000886191">
    <property type="component" value="Unassembled WGS sequence"/>
</dbReference>
<evidence type="ECO:0000256" key="1">
    <source>
        <dbReference type="ARBA" id="ARBA00001917"/>
    </source>
</evidence>
<dbReference type="SMART" id="SM00903">
    <property type="entry name" value="Flavin_Reduct"/>
    <property type="match status" value="1"/>
</dbReference>
<dbReference type="AlphaFoldDB" id="A0A831QPL9"/>
<keyword evidence="3" id="KW-0288">FMN</keyword>
<dbReference type="SUPFAM" id="SSF50475">
    <property type="entry name" value="FMN-binding split barrel"/>
    <property type="match status" value="1"/>
</dbReference>
<gene>
    <name evidence="6" type="ORF">ENH87_08675</name>
</gene>
<proteinExistence type="inferred from homology"/>
<dbReference type="InterPro" id="IPR002563">
    <property type="entry name" value="Flavin_Rdtase-like_dom"/>
</dbReference>
<name>A0A831QPL9_9FLAO</name>